<protein>
    <recommendedName>
        <fullName evidence="8">Protein-serine/threonine kinase</fullName>
        <ecNumber evidence="8">2.7.11.-</ecNumber>
    </recommendedName>
</protein>
<dbReference type="PROSITE" id="PS50109">
    <property type="entry name" value="HIS_KIN"/>
    <property type="match status" value="1"/>
</dbReference>
<sequence>MSQSHIHHRLRSYALRPTTPIPFSSLIRFPYRPTADQLLQTTHFLSQELPTRLAHRYFELKESLPPSLHNHPSTLKVQDWYAESFSELIEFADGLEAHRVDSRRVEYVKKLEQQQRRSSIFGAAFGGTGKWFNTKRNATEQISIGGQQVEVPAGLASTMTLESIGALPFPPLRRQAFPSQNRTFSGTLPTTYLTPYTRTYTTHFSTLLTKIAHRHAPILPLTASTLSTLPFSVIPPTPTIQQFLSDSHTFQSSLRLLIYHYLALHRPLRGSPSSQIGIIDTNVSIPYIVEESIIDASNVVEEVMGHTVPVSIIDKDNGTAKGFTHIPTWIRYALFEVLKNSLRSVIEKGSGSVNVSYHTTPTSYKIEITDTGLGIPEKNLAKVFEYAYTTVKLRKPAVVSADAPIAGFGYGLPLSRLYMRFFGGDLELESEEGVGTKVVLTIQRKWEDVKDVMI</sequence>
<dbReference type="GO" id="GO:0010906">
    <property type="term" value="P:regulation of glucose metabolic process"/>
    <property type="evidence" value="ECO:0007669"/>
    <property type="project" value="TreeGrafter"/>
</dbReference>
<dbReference type="InterPro" id="IPR039028">
    <property type="entry name" value="BCKD/PDK"/>
</dbReference>
<evidence type="ECO:0000256" key="2">
    <source>
        <dbReference type="ARBA" id="ARBA00022679"/>
    </source>
</evidence>
<dbReference type="GO" id="GO:0005759">
    <property type="term" value="C:mitochondrial matrix"/>
    <property type="evidence" value="ECO:0007669"/>
    <property type="project" value="UniProtKB-SubCell"/>
</dbReference>
<evidence type="ECO:0000256" key="5">
    <source>
        <dbReference type="ARBA" id="ARBA00022840"/>
    </source>
</evidence>
<evidence type="ECO:0000256" key="3">
    <source>
        <dbReference type="ARBA" id="ARBA00022741"/>
    </source>
</evidence>
<evidence type="ECO:0000256" key="7">
    <source>
        <dbReference type="ARBA" id="ARBA00048201"/>
    </source>
</evidence>
<dbReference type="SUPFAM" id="SSF55874">
    <property type="entry name" value="ATPase domain of HSP90 chaperone/DNA topoisomerase II/histidine kinase"/>
    <property type="match status" value="1"/>
</dbReference>
<dbReference type="GO" id="GO:0005524">
    <property type="term" value="F:ATP binding"/>
    <property type="evidence" value="ECO:0007669"/>
    <property type="project" value="UniProtKB-UniRule"/>
</dbReference>
<dbReference type="InterPro" id="IPR005467">
    <property type="entry name" value="His_kinase_dom"/>
</dbReference>
<reference evidence="10" key="1">
    <citation type="submission" date="2020-05" db="EMBL/GenBank/DDBJ databases">
        <title>Phylogenomic resolution of chytrid fungi.</title>
        <authorList>
            <person name="Stajich J.E."/>
            <person name="Amses K."/>
            <person name="Simmons R."/>
            <person name="Seto K."/>
            <person name="Myers J."/>
            <person name="Bonds A."/>
            <person name="Quandt C.A."/>
            <person name="Barry K."/>
            <person name="Liu P."/>
            <person name="Grigoriev I."/>
            <person name="Longcore J.E."/>
            <person name="James T.Y."/>
        </authorList>
    </citation>
    <scope>NUCLEOTIDE SEQUENCE</scope>
    <source>
        <strain evidence="10">JEL0318</strain>
    </source>
</reference>
<dbReference type="PANTHER" id="PTHR11947:SF3">
    <property type="entry name" value="[PYRUVATE DEHYDROGENASE (ACETYL-TRANSFERRING)] KINASE, MITOCHONDRIAL"/>
    <property type="match status" value="1"/>
</dbReference>
<keyword evidence="11" id="KW-1185">Reference proteome</keyword>
<dbReference type="PANTHER" id="PTHR11947">
    <property type="entry name" value="PYRUVATE DEHYDROGENASE KINASE"/>
    <property type="match status" value="1"/>
</dbReference>
<dbReference type="AlphaFoldDB" id="A0AAD5S3S2"/>
<dbReference type="InterPro" id="IPR018955">
    <property type="entry name" value="BCDHK/PDK_N"/>
</dbReference>
<dbReference type="EMBL" id="JADGJD010001689">
    <property type="protein sequence ID" value="KAJ3038870.1"/>
    <property type="molecule type" value="Genomic_DNA"/>
</dbReference>
<gene>
    <name evidence="10" type="ORF">HK097_003006</name>
</gene>
<feature type="domain" description="Histidine kinase" evidence="9">
    <location>
        <begin position="330"/>
        <end position="446"/>
    </location>
</feature>
<accession>A0AAD5S3S2</accession>
<dbReference type="Gene3D" id="3.30.565.10">
    <property type="entry name" value="Histidine kinase-like ATPase, C-terminal domain"/>
    <property type="match status" value="1"/>
</dbReference>
<keyword evidence="5 8" id="KW-0067">ATP-binding</keyword>
<dbReference type="SUPFAM" id="SSF69012">
    <property type="entry name" value="alpha-ketoacid dehydrogenase kinase, N-terminal domain"/>
    <property type="match status" value="1"/>
</dbReference>
<dbReference type="EC" id="2.7.11.-" evidence="8"/>
<proteinExistence type="inferred from homology"/>
<evidence type="ECO:0000256" key="6">
    <source>
        <dbReference type="ARBA" id="ARBA00023128"/>
    </source>
</evidence>
<evidence type="ECO:0000256" key="8">
    <source>
        <dbReference type="RuleBase" id="RU366032"/>
    </source>
</evidence>
<evidence type="ECO:0000256" key="1">
    <source>
        <dbReference type="ARBA" id="ARBA00006155"/>
    </source>
</evidence>
<keyword evidence="3 8" id="KW-0547">Nucleotide-binding</keyword>
<dbReference type="InterPro" id="IPR036890">
    <property type="entry name" value="HATPase_C_sf"/>
</dbReference>
<evidence type="ECO:0000313" key="10">
    <source>
        <dbReference type="EMBL" id="KAJ3038870.1"/>
    </source>
</evidence>
<keyword evidence="6 8" id="KW-0496">Mitochondrion</keyword>
<comment type="caution">
    <text evidence="10">The sequence shown here is derived from an EMBL/GenBank/DDBJ whole genome shotgun (WGS) entry which is preliminary data.</text>
</comment>
<comment type="similarity">
    <text evidence="1 8">Belongs to the PDK/BCKDK protein kinase family.</text>
</comment>
<dbReference type="PRINTS" id="PR00344">
    <property type="entry name" value="BCTRLSENSOR"/>
</dbReference>
<dbReference type="Pfam" id="PF10436">
    <property type="entry name" value="BCDHK_Adom3"/>
    <property type="match status" value="1"/>
</dbReference>
<evidence type="ECO:0000256" key="4">
    <source>
        <dbReference type="ARBA" id="ARBA00022777"/>
    </source>
</evidence>
<dbReference type="InterPro" id="IPR004358">
    <property type="entry name" value="Sig_transdc_His_kin-like_C"/>
</dbReference>
<keyword evidence="4 8" id="KW-0418">Kinase</keyword>
<dbReference type="Proteomes" id="UP001212841">
    <property type="component" value="Unassembled WGS sequence"/>
</dbReference>
<comment type="catalytic activity">
    <reaction evidence="7">
        <text>L-seryl-[pyruvate dehydrogenase E1 alpha subunit] + ATP = O-phospho-L-seryl-[pyruvate dehydrogenase E1 alpha subunit] + ADP + H(+)</text>
        <dbReference type="Rhea" id="RHEA:23052"/>
        <dbReference type="Rhea" id="RHEA-COMP:13689"/>
        <dbReference type="Rhea" id="RHEA-COMP:13690"/>
        <dbReference type="ChEBI" id="CHEBI:15378"/>
        <dbReference type="ChEBI" id="CHEBI:29999"/>
        <dbReference type="ChEBI" id="CHEBI:30616"/>
        <dbReference type="ChEBI" id="CHEBI:83421"/>
        <dbReference type="ChEBI" id="CHEBI:456216"/>
        <dbReference type="EC" id="2.7.11.2"/>
    </reaction>
</comment>
<keyword evidence="2 8" id="KW-0808">Transferase</keyword>
<dbReference type="GO" id="GO:0004740">
    <property type="term" value="F:pyruvate dehydrogenase (acetyl-transferring) kinase activity"/>
    <property type="evidence" value="ECO:0007669"/>
    <property type="project" value="UniProtKB-EC"/>
</dbReference>
<comment type="subcellular location">
    <subcellularLocation>
        <location evidence="8">Mitochondrion matrix</location>
    </subcellularLocation>
</comment>
<organism evidence="10 11">
    <name type="scientific">Rhizophlyctis rosea</name>
    <dbReference type="NCBI Taxonomy" id="64517"/>
    <lineage>
        <taxon>Eukaryota</taxon>
        <taxon>Fungi</taxon>
        <taxon>Fungi incertae sedis</taxon>
        <taxon>Chytridiomycota</taxon>
        <taxon>Chytridiomycota incertae sedis</taxon>
        <taxon>Chytridiomycetes</taxon>
        <taxon>Rhizophlyctidales</taxon>
        <taxon>Rhizophlyctidaceae</taxon>
        <taxon>Rhizophlyctis</taxon>
    </lineage>
</organism>
<dbReference type="InterPro" id="IPR003594">
    <property type="entry name" value="HATPase_dom"/>
</dbReference>
<evidence type="ECO:0000259" key="9">
    <source>
        <dbReference type="PROSITE" id="PS50109"/>
    </source>
</evidence>
<dbReference type="Gene3D" id="1.20.140.20">
    <property type="entry name" value="Alpha-ketoacid/pyruvate dehydrogenase kinase, N-terminal domain"/>
    <property type="match status" value="2"/>
</dbReference>
<dbReference type="Pfam" id="PF02518">
    <property type="entry name" value="HATPase_c"/>
    <property type="match status" value="1"/>
</dbReference>
<dbReference type="InterPro" id="IPR036784">
    <property type="entry name" value="AK/P_DHK_N_sf"/>
</dbReference>
<dbReference type="SMART" id="SM00387">
    <property type="entry name" value="HATPase_c"/>
    <property type="match status" value="1"/>
</dbReference>
<evidence type="ECO:0000313" key="11">
    <source>
        <dbReference type="Proteomes" id="UP001212841"/>
    </source>
</evidence>
<name>A0AAD5S3S2_9FUNG</name>